<dbReference type="UniPathway" id="UPA00031">
    <property type="reaction ID" value="UER00013"/>
</dbReference>
<evidence type="ECO:0000256" key="1">
    <source>
        <dbReference type="ARBA" id="ARBA00004970"/>
    </source>
</evidence>
<sequence length="259" mass="29874">MSIKTNFHTHTTRCLHASGSDEEYVLKAIELGYKTLGFSDHAPYPDNRLGLRMKYNELDEYYSSINNLKKKYKNEIEILIGLEIEYDKSVHSYYEKLLEKFDYLLLGQHVTPHKGKLINNFELTNTDDYILYAESINEALETGYFHILAHPDLVLLNPFAWDENCNKACDIIVKAAKKNNIILELNANGINRGLKEYPDGIRYPYPNKKFFEKVSKENLPVIISADAHNPNNLGAESLNIALNLAKEWNLNIVDDFRNK</sequence>
<accession>A0A1V4SXJ6</accession>
<evidence type="ECO:0000256" key="7">
    <source>
        <dbReference type="ARBA" id="ARBA00049158"/>
    </source>
</evidence>
<evidence type="ECO:0000256" key="5">
    <source>
        <dbReference type="ARBA" id="ARBA00022801"/>
    </source>
</evidence>
<evidence type="ECO:0000256" key="6">
    <source>
        <dbReference type="ARBA" id="ARBA00023102"/>
    </source>
</evidence>
<dbReference type="GO" id="GO:0005737">
    <property type="term" value="C:cytoplasm"/>
    <property type="evidence" value="ECO:0007669"/>
    <property type="project" value="TreeGrafter"/>
</dbReference>
<comment type="catalytic activity">
    <reaction evidence="7 8">
        <text>L-histidinol phosphate + H2O = L-histidinol + phosphate</text>
        <dbReference type="Rhea" id="RHEA:14465"/>
        <dbReference type="ChEBI" id="CHEBI:15377"/>
        <dbReference type="ChEBI" id="CHEBI:43474"/>
        <dbReference type="ChEBI" id="CHEBI:57699"/>
        <dbReference type="ChEBI" id="CHEBI:57980"/>
        <dbReference type="EC" id="3.1.3.15"/>
    </reaction>
</comment>
<protein>
    <recommendedName>
        <fullName evidence="3 8">Histidinol-phosphatase</fullName>
        <shortName evidence="8">HolPase</shortName>
        <ecNumber evidence="3 8">3.1.3.15</ecNumber>
    </recommendedName>
</protein>
<proteinExistence type="inferred from homology"/>
<keyword evidence="5 8" id="KW-0378">Hydrolase</keyword>
<keyword evidence="4 8" id="KW-0028">Amino-acid biosynthesis</keyword>
<comment type="similarity">
    <text evidence="2 8">Belongs to the PHP hydrolase family. HisK subfamily.</text>
</comment>
<evidence type="ECO:0000256" key="2">
    <source>
        <dbReference type="ARBA" id="ARBA00009152"/>
    </source>
</evidence>
<dbReference type="SUPFAM" id="SSF89550">
    <property type="entry name" value="PHP domain-like"/>
    <property type="match status" value="1"/>
</dbReference>
<gene>
    <name evidence="10" type="primary">hisK_1</name>
    <name evidence="10" type="ORF">CLTHE_11290</name>
</gene>
<keyword evidence="6 8" id="KW-0368">Histidine biosynthesis</keyword>
<dbReference type="NCBIfam" id="TIGR01856">
    <property type="entry name" value="hisJ_fam"/>
    <property type="match status" value="1"/>
</dbReference>
<reference evidence="10 11" key="1">
    <citation type="submission" date="2016-02" db="EMBL/GenBank/DDBJ databases">
        <title>Genome sequence of Clostridium thermobutyricum DSM 4928.</title>
        <authorList>
            <person name="Poehlein A."/>
            <person name="Daniel R."/>
        </authorList>
    </citation>
    <scope>NUCLEOTIDE SEQUENCE [LARGE SCALE GENOMIC DNA]</scope>
    <source>
        <strain evidence="10 11">DSM 4928</strain>
    </source>
</reference>
<evidence type="ECO:0000256" key="3">
    <source>
        <dbReference type="ARBA" id="ARBA00013085"/>
    </source>
</evidence>
<dbReference type="CDD" id="cd12110">
    <property type="entry name" value="PHP_HisPPase_Hisj_like"/>
    <property type="match status" value="1"/>
</dbReference>
<dbReference type="RefSeq" id="WP_080022394.1">
    <property type="nucleotide sequence ID" value="NZ_LTAY01000030.1"/>
</dbReference>
<name>A0A1V4SXJ6_9CLOT</name>
<comment type="caution">
    <text evidence="10">The sequence shown here is derived from an EMBL/GenBank/DDBJ whole genome shotgun (WGS) entry which is preliminary data.</text>
</comment>
<dbReference type="Gene3D" id="3.20.20.140">
    <property type="entry name" value="Metal-dependent hydrolases"/>
    <property type="match status" value="1"/>
</dbReference>
<dbReference type="Pfam" id="PF02811">
    <property type="entry name" value="PHP"/>
    <property type="match status" value="1"/>
</dbReference>
<dbReference type="InterPro" id="IPR016195">
    <property type="entry name" value="Pol/histidinol_Pase-like"/>
</dbReference>
<evidence type="ECO:0000313" key="11">
    <source>
        <dbReference type="Proteomes" id="UP000191448"/>
    </source>
</evidence>
<feature type="domain" description="PHP" evidence="9">
    <location>
        <begin position="7"/>
        <end position="187"/>
    </location>
</feature>
<dbReference type="EC" id="3.1.3.15" evidence="3 8"/>
<evidence type="ECO:0000256" key="4">
    <source>
        <dbReference type="ARBA" id="ARBA00022605"/>
    </source>
</evidence>
<dbReference type="InterPro" id="IPR010140">
    <property type="entry name" value="Histidinol_P_phosphatase_HisJ"/>
</dbReference>
<dbReference type="AlphaFoldDB" id="A0A1V4SXJ6"/>
<dbReference type="InterPro" id="IPR004013">
    <property type="entry name" value="PHP_dom"/>
</dbReference>
<evidence type="ECO:0000313" key="10">
    <source>
        <dbReference type="EMBL" id="OPX48598.1"/>
    </source>
</evidence>
<evidence type="ECO:0000259" key="9">
    <source>
        <dbReference type="Pfam" id="PF02811"/>
    </source>
</evidence>
<dbReference type="Proteomes" id="UP000191448">
    <property type="component" value="Unassembled WGS sequence"/>
</dbReference>
<dbReference type="OrthoDB" id="9775255at2"/>
<organism evidence="10 11">
    <name type="scientific">Clostridium thermobutyricum DSM 4928</name>
    <dbReference type="NCBI Taxonomy" id="1121339"/>
    <lineage>
        <taxon>Bacteria</taxon>
        <taxon>Bacillati</taxon>
        <taxon>Bacillota</taxon>
        <taxon>Clostridia</taxon>
        <taxon>Eubacteriales</taxon>
        <taxon>Clostridiaceae</taxon>
        <taxon>Clostridium</taxon>
    </lineage>
</organism>
<dbReference type="EMBL" id="LTAY01000030">
    <property type="protein sequence ID" value="OPX48598.1"/>
    <property type="molecule type" value="Genomic_DNA"/>
</dbReference>
<evidence type="ECO:0000256" key="8">
    <source>
        <dbReference type="RuleBase" id="RU366003"/>
    </source>
</evidence>
<dbReference type="PANTHER" id="PTHR21039">
    <property type="entry name" value="HISTIDINOL PHOSPHATASE-RELATED"/>
    <property type="match status" value="1"/>
</dbReference>
<dbReference type="GO" id="GO:0000105">
    <property type="term" value="P:L-histidine biosynthetic process"/>
    <property type="evidence" value="ECO:0007669"/>
    <property type="project" value="UniProtKB-UniRule"/>
</dbReference>
<dbReference type="PANTHER" id="PTHR21039:SF0">
    <property type="entry name" value="HISTIDINOL-PHOSPHATASE"/>
    <property type="match status" value="1"/>
</dbReference>
<dbReference type="GO" id="GO:0004401">
    <property type="term" value="F:histidinol-phosphatase activity"/>
    <property type="evidence" value="ECO:0007669"/>
    <property type="project" value="UniProtKB-UniRule"/>
</dbReference>
<comment type="pathway">
    <text evidence="1 8">Amino-acid biosynthesis; L-histidine biosynthesis; L-histidine from 5-phospho-alpha-D-ribose 1-diphosphate: step 8/9.</text>
</comment>